<dbReference type="EMBL" id="KZ308291">
    <property type="protein sequence ID" value="KAG8226647.1"/>
    <property type="molecule type" value="Genomic_DNA"/>
</dbReference>
<feature type="region of interest" description="Disordered" evidence="1">
    <location>
        <begin position="28"/>
        <end position="119"/>
    </location>
</feature>
<evidence type="ECO:0000313" key="2">
    <source>
        <dbReference type="EMBL" id="KAG8226647.1"/>
    </source>
</evidence>
<reference evidence="2" key="1">
    <citation type="submission" date="2013-04" db="EMBL/GenBank/DDBJ databases">
        <authorList>
            <person name="Qu J."/>
            <person name="Murali S.C."/>
            <person name="Bandaranaike D."/>
            <person name="Bellair M."/>
            <person name="Blankenburg K."/>
            <person name="Chao H."/>
            <person name="Dinh H."/>
            <person name="Doddapaneni H."/>
            <person name="Downs B."/>
            <person name="Dugan-Rocha S."/>
            <person name="Elkadiri S."/>
            <person name="Gnanaolivu R.D."/>
            <person name="Hernandez B."/>
            <person name="Javaid M."/>
            <person name="Jayaseelan J.C."/>
            <person name="Lee S."/>
            <person name="Li M."/>
            <person name="Ming W."/>
            <person name="Munidasa M."/>
            <person name="Muniz J."/>
            <person name="Nguyen L."/>
            <person name="Ongeri F."/>
            <person name="Osuji N."/>
            <person name="Pu L.-L."/>
            <person name="Puazo M."/>
            <person name="Qu C."/>
            <person name="Quiroz J."/>
            <person name="Raj R."/>
            <person name="Weissenberger G."/>
            <person name="Xin Y."/>
            <person name="Zou X."/>
            <person name="Han Y."/>
            <person name="Richards S."/>
            <person name="Worley K."/>
            <person name="Muzny D."/>
            <person name="Gibbs R."/>
        </authorList>
    </citation>
    <scope>NUCLEOTIDE SEQUENCE</scope>
    <source>
        <strain evidence="2">Sampled in the wild</strain>
    </source>
</reference>
<comment type="caution">
    <text evidence="2">The sequence shown here is derived from an EMBL/GenBank/DDBJ whole genome shotgun (WGS) entry which is preliminary data.</text>
</comment>
<proteinExistence type="predicted"/>
<feature type="region of interest" description="Disordered" evidence="1">
    <location>
        <begin position="143"/>
        <end position="162"/>
    </location>
</feature>
<dbReference type="OrthoDB" id="6417212at2759"/>
<gene>
    <name evidence="2" type="ORF">J437_LFUL005299</name>
</gene>
<feature type="compositionally biased region" description="Acidic residues" evidence="1">
    <location>
        <begin position="212"/>
        <end position="222"/>
    </location>
</feature>
<feature type="compositionally biased region" description="Basic and acidic residues" evidence="1">
    <location>
        <begin position="101"/>
        <end position="119"/>
    </location>
</feature>
<feature type="region of interest" description="Disordered" evidence="1">
    <location>
        <begin position="177"/>
        <end position="226"/>
    </location>
</feature>
<evidence type="ECO:0000313" key="3">
    <source>
        <dbReference type="Proteomes" id="UP000792457"/>
    </source>
</evidence>
<accession>A0A8K0K2V2</accession>
<organism evidence="2 3">
    <name type="scientific">Ladona fulva</name>
    <name type="common">Scarce chaser dragonfly</name>
    <name type="synonym">Libellula fulva</name>
    <dbReference type="NCBI Taxonomy" id="123851"/>
    <lineage>
        <taxon>Eukaryota</taxon>
        <taxon>Metazoa</taxon>
        <taxon>Ecdysozoa</taxon>
        <taxon>Arthropoda</taxon>
        <taxon>Hexapoda</taxon>
        <taxon>Insecta</taxon>
        <taxon>Pterygota</taxon>
        <taxon>Palaeoptera</taxon>
        <taxon>Odonata</taxon>
        <taxon>Epiprocta</taxon>
        <taxon>Anisoptera</taxon>
        <taxon>Libelluloidea</taxon>
        <taxon>Libellulidae</taxon>
        <taxon>Ladona</taxon>
    </lineage>
</organism>
<reference evidence="2" key="2">
    <citation type="submission" date="2017-10" db="EMBL/GenBank/DDBJ databases">
        <title>Ladona fulva Genome sequencing and assembly.</title>
        <authorList>
            <person name="Murali S."/>
            <person name="Richards S."/>
            <person name="Bandaranaike D."/>
            <person name="Bellair M."/>
            <person name="Blankenburg K."/>
            <person name="Chao H."/>
            <person name="Dinh H."/>
            <person name="Doddapaneni H."/>
            <person name="Dugan-Rocha S."/>
            <person name="Elkadiri S."/>
            <person name="Gnanaolivu R."/>
            <person name="Hernandez B."/>
            <person name="Skinner E."/>
            <person name="Javaid M."/>
            <person name="Lee S."/>
            <person name="Li M."/>
            <person name="Ming W."/>
            <person name="Munidasa M."/>
            <person name="Muniz J."/>
            <person name="Nguyen L."/>
            <person name="Hughes D."/>
            <person name="Osuji N."/>
            <person name="Pu L.-L."/>
            <person name="Puazo M."/>
            <person name="Qu C."/>
            <person name="Quiroz J."/>
            <person name="Raj R."/>
            <person name="Weissenberger G."/>
            <person name="Xin Y."/>
            <person name="Zou X."/>
            <person name="Han Y."/>
            <person name="Worley K."/>
            <person name="Muzny D."/>
            <person name="Gibbs R."/>
        </authorList>
    </citation>
    <scope>NUCLEOTIDE SEQUENCE</scope>
    <source>
        <strain evidence="2">Sampled in the wild</strain>
    </source>
</reference>
<dbReference type="Proteomes" id="UP000792457">
    <property type="component" value="Unassembled WGS sequence"/>
</dbReference>
<evidence type="ECO:0000256" key="1">
    <source>
        <dbReference type="SAM" id="MobiDB-lite"/>
    </source>
</evidence>
<dbReference type="AlphaFoldDB" id="A0A8K0K2V2"/>
<keyword evidence="3" id="KW-1185">Reference proteome</keyword>
<feature type="compositionally biased region" description="Basic and acidic residues" evidence="1">
    <location>
        <begin position="181"/>
        <end position="203"/>
    </location>
</feature>
<sequence length="247" mass="27559">MSRHQPERSIPHLRDIFGFHGIKGADAENEVGGEAAQLSSQLKDVRLRGGNKKSSGGGGNDSAVGGSSDEEDGGNEDRKQQSSHGSSKKKKKSGTGGGERAVSKRDRTRTLTERDVRHLERHLSMKKTIRKKIMRDLQSAFLVEESEPRLSPNVKQTQPEPSLLDMLRAEDDNIIQSGKVMNDDRDSGHESPTRETSNGRHSDFQSTCDKGVEEDQDEEDAPYADVRSEVKKTSFWRRFAMKGRNKR</sequence>
<protein>
    <submittedName>
        <fullName evidence="2">Uncharacterized protein</fullName>
    </submittedName>
</protein>
<name>A0A8K0K2V2_LADFU</name>